<dbReference type="Gene3D" id="4.10.400.10">
    <property type="entry name" value="Low-density Lipoprotein Receptor"/>
    <property type="match status" value="1"/>
</dbReference>
<dbReference type="EMBL" id="CP090896">
    <property type="protein sequence ID" value="ULT82997.1"/>
    <property type="molecule type" value="Genomic_DNA"/>
</dbReference>
<dbReference type="InterPro" id="IPR036055">
    <property type="entry name" value="LDL_receptor-like_sf"/>
</dbReference>
<comment type="caution">
    <text evidence="2">Lacks conserved residue(s) required for the propagation of feature annotation.</text>
</comment>
<name>A0AAE9CV23_CAEBR</name>
<dbReference type="PROSITE" id="PS50068">
    <property type="entry name" value="LDLRA_2"/>
    <property type="match status" value="1"/>
</dbReference>
<evidence type="ECO:0000256" key="2">
    <source>
        <dbReference type="PROSITE-ProRule" id="PRU00124"/>
    </source>
</evidence>
<dbReference type="Proteomes" id="UP000827892">
    <property type="component" value="Chromosome X"/>
</dbReference>
<dbReference type="SMART" id="SM00192">
    <property type="entry name" value="LDLa"/>
    <property type="match status" value="1"/>
</dbReference>
<sequence length="165" mass="18817">MSTPAWLCANSTMERKQTTLPECTSLSAATVYLENSYSGDKQGIHVIMNFRFIVFALCVSRAVAQSAFGHGSHRPLNDADEVAASRPICDTDRHGNKYMPCATPDLGNGRNWPCIKITDLCNGRRDCPNGDDEDHLHCFYHKYRLEEFQKLRKMLDEIRGKRYVW</sequence>
<evidence type="ECO:0000313" key="3">
    <source>
        <dbReference type="EMBL" id="ULT82997.1"/>
    </source>
</evidence>
<dbReference type="SUPFAM" id="SSF57424">
    <property type="entry name" value="LDL receptor-like module"/>
    <property type="match status" value="1"/>
</dbReference>
<dbReference type="PROSITE" id="PS01209">
    <property type="entry name" value="LDLRA_1"/>
    <property type="match status" value="1"/>
</dbReference>
<proteinExistence type="predicted"/>
<organism evidence="3 4">
    <name type="scientific">Caenorhabditis briggsae</name>
    <dbReference type="NCBI Taxonomy" id="6238"/>
    <lineage>
        <taxon>Eukaryota</taxon>
        <taxon>Metazoa</taxon>
        <taxon>Ecdysozoa</taxon>
        <taxon>Nematoda</taxon>
        <taxon>Chromadorea</taxon>
        <taxon>Rhabditida</taxon>
        <taxon>Rhabditina</taxon>
        <taxon>Rhabditomorpha</taxon>
        <taxon>Rhabditoidea</taxon>
        <taxon>Rhabditidae</taxon>
        <taxon>Peloderinae</taxon>
        <taxon>Caenorhabditis</taxon>
    </lineage>
</organism>
<evidence type="ECO:0000256" key="1">
    <source>
        <dbReference type="ARBA" id="ARBA00023157"/>
    </source>
</evidence>
<dbReference type="PANTHER" id="PTHR21105:SF0">
    <property type="entry name" value="GH16255P"/>
    <property type="match status" value="1"/>
</dbReference>
<keyword evidence="1" id="KW-1015">Disulfide bond</keyword>
<dbReference type="InterPro" id="IPR023415">
    <property type="entry name" value="LDLR_class-A_CS"/>
</dbReference>
<dbReference type="PANTHER" id="PTHR21105">
    <property type="entry name" value="GH16255P"/>
    <property type="match status" value="1"/>
</dbReference>
<reference evidence="3 4" key="1">
    <citation type="submission" date="2022-05" db="EMBL/GenBank/DDBJ databases">
        <title>Chromosome-level reference genomes for two strains of Caenorhabditis briggsae: an improved platform for comparative genomics.</title>
        <authorList>
            <person name="Stevens L."/>
            <person name="Andersen E.C."/>
        </authorList>
    </citation>
    <scope>NUCLEOTIDE SEQUENCE [LARGE SCALE GENOMIC DNA]</scope>
    <source>
        <strain evidence="3">QX1410_ONT</strain>
        <tissue evidence="3">Whole-organism</tissue>
    </source>
</reference>
<protein>
    <submittedName>
        <fullName evidence="3">Uncharacterized protein</fullName>
    </submittedName>
</protein>
<evidence type="ECO:0000313" key="4">
    <source>
        <dbReference type="Proteomes" id="UP000827892"/>
    </source>
</evidence>
<dbReference type="AlphaFoldDB" id="A0AAE9CV23"/>
<dbReference type="InterPro" id="IPR002172">
    <property type="entry name" value="LDrepeatLR_classA_rpt"/>
</dbReference>
<gene>
    <name evidence="3" type="ORF">L3Y34_012319</name>
</gene>
<dbReference type="CDD" id="cd00112">
    <property type="entry name" value="LDLa"/>
    <property type="match status" value="1"/>
</dbReference>
<accession>A0AAE9CV23</accession>